<sequence length="112" mass="13171">MESGLLDQRIDIYEYKEIKNEETGELDGKPVFYFSCFAHQVEHTLRETKETSGQGTEETTLTANETFEIRREWDSKLKIANAYELHSKGSQYRIISYSYSYDKILLECRVIL</sequence>
<dbReference type="PATRIC" id="fig|1265822.4.peg.327"/>
<accession>W7E2I1</accession>
<comment type="caution">
    <text evidence="1">The sequence shown here is derived from an EMBL/GenBank/DDBJ whole genome shotgun (WGS) entry which is preliminary data.</text>
</comment>
<dbReference type="RefSeq" id="WP_036061950.1">
    <property type="nucleotide sequence ID" value="NZ_AODM01000005.1"/>
</dbReference>
<organism evidence="1 2">
    <name type="scientific">Listeria fleischmannii FSL S10-1203</name>
    <dbReference type="NCBI Taxonomy" id="1265822"/>
    <lineage>
        <taxon>Bacteria</taxon>
        <taxon>Bacillati</taxon>
        <taxon>Bacillota</taxon>
        <taxon>Bacilli</taxon>
        <taxon>Bacillales</taxon>
        <taxon>Listeriaceae</taxon>
        <taxon>Listeria</taxon>
    </lineage>
</organism>
<evidence type="ECO:0008006" key="3">
    <source>
        <dbReference type="Google" id="ProtNLM"/>
    </source>
</evidence>
<name>W7E2I1_9LIST</name>
<evidence type="ECO:0000313" key="2">
    <source>
        <dbReference type="Proteomes" id="UP000019241"/>
    </source>
</evidence>
<dbReference type="EMBL" id="AODM01000005">
    <property type="protein sequence ID" value="EUJ64848.1"/>
    <property type="molecule type" value="Genomic_DNA"/>
</dbReference>
<dbReference type="Proteomes" id="UP000019241">
    <property type="component" value="Unassembled WGS sequence"/>
</dbReference>
<proteinExistence type="predicted"/>
<protein>
    <recommendedName>
        <fullName evidence="3">Phage head-tail adaptor</fullName>
    </recommendedName>
</protein>
<reference evidence="1 2" key="1">
    <citation type="submission" date="2012-12" db="EMBL/GenBank/DDBJ databases">
        <title>Novel taxa of Listeriaceae from agricultural environments in the United States.</title>
        <authorList>
            <person name="den Bakker H.C."/>
            <person name="Allred A."/>
            <person name="Warchocki S."/>
            <person name="Wright E.M."/>
            <person name="Burrell A."/>
            <person name="Nightingale K.K."/>
            <person name="Kephart D."/>
            <person name="Wiedmann M."/>
        </authorList>
    </citation>
    <scope>NUCLEOTIDE SEQUENCE [LARGE SCALE GENOMIC DNA]</scope>
    <source>
        <strain evidence="1 2">FSL S10-1203</strain>
    </source>
</reference>
<evidence type="ECO:0000313" key="1">
    <source>
        <dbReference type="EMBL" id="EUJ64848.1"/>
    </source>
</evidence>
<dbReference type="AlphaFoldDB" id="W7E2I1"/>
<gene>
    <name evidence="1" type="ORF">MCOL2_01605</name>
</gene>